<dbReference type="AlphaFoldDB" id="A0A812S1A6"/>
<feature type="signal peptide" evidence="1">
    <location>
        <begin position="1"/>
        <end position="19"/>
    </location>
</feature>
<dbReference type="GO" id="GO:0009313">
    <property type="term" value="P:oligosaccharide catabolic process"/>
    <property type="evidence" value="ECO:0007669"/>
    <property type="project" value="TreeGrafter"/>
</dbReference>
<dbReference type="OrthoDB" id="2739686at2759"/>
<dbReference type="EMBL" id="CAJNDS010002410">
    <property type="protein sequence ID" value="CAE7463202.1"/>
    <property type="molecule type" value="Genomic_DNA"/>
</dbReference>
<proteinExistence type="predicted"/>
<feature type="domain" description="Sialidase" evidence="2">
    <location>
        <begin position="362"/>
        <end position="548"/>
    </location>
</feature>
<dbReference type="Gene3D" id="2.120.10.10">
    <property type="match status" value="2"/>
</dbReference>
<gene>
    <name evidence="3" type="primary">nedA</name>
    <name evidence="3" type="ORF">SNAT2548_LOCUS25814</name>
</gene>
<evidence type="ECO:0000313" key="3">
    <source>
        <dbReference type="EMBL" id="CAE7463202.1"/>
    </source>
</evidence>
<dbReference type="Proteomes" id="UP000604046">
    <property type="component" value="Unassembled WGS sequence"/>
</dbReference>
<dbReference type="InterPro" id="IPR036278">
    <property type="entry name" value="Sialidase_sf"/>
</dbReference>
<keyword evidence="4" id="KW-1185">Reference proteome</keyword>
<dbReference type="PANTHER" id="PTHR10628:SF30">
    <property type="entry name" value="EXO-ALPHA-SIALIDASE"/>
    <property type="match status" value="1"/>
</dbReference>
<sequence length="618" mass="67124">MFWLVLAPTLLVLPSPATAGIRQETDGPSDFVVEAVNRSFSSPPSAARRSSTIYDWCDCGHGLTSVTFWPSHDRSLAVAVKANTTRWLHLPHRTTALSWICDGMSSVASTSILGPSSSNAYVSLLLSTAEKPGAFHACSKYTGRLHWNTWEATPHVSSVPFTSGTEGYACFKIPSLLRTAAGTLLAFSEARTPDCGDFARTDTVYKRSVDGGRSWGPLTLLVQVPREAASGLCGHPMVVGNIAPVQLHATSERYPNRILVPYARNNFEIWIIHSDDDGITFVNDRLIPNVTITDRTGPECDRGMSYFGFDVDRVSIANAGDFLRWAQLLCNQHDPYHNAALRSKLSGPWQFIGIGPPGSLQLRESGRILVPGYHSYVRGLLQSRGTIATSQLYNDFALAHVMISDDFGDTWRLGTSWPIGQGGNENQLVQLGDGSVLSNSRSFATGSTQFRLQARSMDAGETFSASTYVYEQPQGFNGCQGSTISSHESSNTVFVAGPDPPHPNSVVQELVDRLGCGLNMTGRSHLTLWKSVDGGRSYPQKWLLDPGLSAQSSLQTLPNGLALLYEQADPKPGDDQSASYMSKLLGNLEVLLPTRFVYREVLLSAGTENSEPAGLSRS</sequence>
<evidence type="ECO:0000259" key="2">
    <source>
        <dbReference type="Pfam" id="PF13088"/>
    </source>
</evidence>
<dbReference type="CDD" id="cd15482">
    <property type="entry name" value="Sialidase_non-viral"/>
    <property type="match status" value="1"/>
</dbReference>
<evidence type="ECO:0000256" key="1">
    <source>
        <dbReference type="SAM" id="SignalP"/>
    </source>
</evidence>
<dbReference type="PANTHER" id="PTHR10628">
    <property type="entry name" value="SIALIDASE"/>
    <property type="match status" value="1"/>
</dbReference>
<reference evidence="3" key="1">
    <citation type="submission" date="2021-02" db="EMBL/GenBank/DDBJ databases">
        <authorList>
            <person name="Dougan E. K."/>
            <person name="Rhodes N."/>
            <person name="Thang M."/>
            <person name="Chan C."/>
        </authorList>
    </citation>
    <scope>NUCLEOTIDE SEQUENCE</scope>
</reference>
<organism evidence="3 4">
    <name type="scientific">Symbiodinium natans</name>
    <dbReference type="NCBI Taxonomy" id="878477"/>
    <lineage>
        <taxon>Eukaryota</taxon>
        <taxon>Sar</taxon>
        <taxon>Alveolata</taxon>
        <taxon>Dinophyceae</taxon>
        <taxon>Suessiales</taxon>
        <taxon>Symbiodiniaceae</taxon>
        <taxon>Symbiodinium</taxon>
    </lineage>
</organism>
<name>A0A812S1A6_9DINO</name>
<dbReference type="InterPro" id="IPR026856">
    <property type="entry name" value="Sialidase_fam"/>
</dbReference>
<accession>A0A812S1A6</accession>
<protein>
    <submittedName>
        <fullName evidence="3">NedA protein</fullName>
    </submittedName>
</protein>
<feature type="chain" id="PRO_5032627525" evidence="1">
    <location>
        <begin position="20"/>
        <end position="618"/>
    </location>
</feature>
<comment type="caution">
    <text evidence="3">The sequence shown here is derived from an EMBL/GenBank/DDBJ whole genome shotgun (WGS) entry which is preliminary data.</text>
</comment>
<dbReference type="GO" id="GO:0005737">
    <property type="term" value="C:cytoplasm"/>
    <property type="evidence" value="ECO:0007669"/>
    <property type="project" value="TreeGrafter"/>
</dbReference>
<dbReference type="GO" id="GO:0016020">
    <property type="term" value="C:membrane"/>
    <property type="evidence" value="ECO:0007669"/>
    <property type="project" value="TreeGrafter"/>
</dbReference>
<evidence type="ECO:0000313" key="4">
    <source>
        <dbReference type="Proteomes" id="UP000604046"/>
    </source>
</evidence>
<keyword evidence="1" id="KW-0732">Signal</keyword>
<dbReference type="InterPro" id="IPR011040">
    <property type="entry name" value="Sialidase"/>
</dbReference>
<dbReference type="SUPFAM" id="SSF50939">
    <property type="entry name" value="Sialidases"/>
    <property type="match status" value="1"/>
</dbReference>
<dbReference type="GO" id="GO:0006689">
    <property type="term" value="P:ganglioside catabolic process"/>
    <property type="evidence" value="ECO:0007669"/>
    <property type="project" value="TreeGrafter"/>
</dbReference>
<dbReference type="Pfam" id="PF13088">
    <property type="entry name" value="BNR_2"/>
    <property type="match status" value="1"/>
</dbReference>
<dbReference type="GO" id="GO:0004308">
    <property type="term" value="F:exo-alpha-sialidase activity"/>
    <property type="evidence" value="ECO:0007669"/>
    <property type="project" value="InterPro"/>
</dbReference>